<reference evidence="2" key="1">
    <citation type="submission" date="2019-06" db="EMBL/GenBank/DDBJ databases">
        <authorList>
            <person name="Zheng W."/>
        </authorList>
    </citation>
    <scope>NUCLEOTIDE SEQUENCE</scope>
    <source>
        <strain evidence="2">QDHG01</strain>
    </source>
</reference>
<feature type="region of interest" description="Disordered" evidence="1">
    <location>
        <begin position="230"/>
        <end position="256"/>
    </location>
</feature>
<proteinExistence type="predicted"/>
<name>A0A8J8T1W0_HALGN</name>
<accession>A0A8J8T1W0</accession>
<keyword evidence="3" id="KW-1185">Reference proteome</keyword>
<evidence type="ECO:0000313" key="3">
    <source>
        <dbReference type="Proteomes" id="UP000785679"/>
    </source>
</evidence>
<gene>
    <name evidence="2" type="ORF">FGO68_gene6931</name>
</gene>
<organism evidence="2 3">
    <name type="scientific">Halteria grandinella</name>
    <dbReference type="NCBI Taxonomy" id="5974"/>
    <lineage>
        <taxon>Eukaryota</taxon>
        <taxon>Sar</taxon>
        <taxon>Alveolata</taxon>
        <taxon>Ciliophora</taxon>
        <taxon>Intramacronucleata</taxon>
        <taxon>Spirotrichea</taxon>
        <taxon>Stichotrichia</taxon>
        <taxon>Sporadotrichida</taxon>
        <taxon>Halteriidae</taxon>
        <taxon>Halteria</taxon>
    </lineage>
</organism>
<comment type="caution">
    <text evidence="2">The sequence shown here is derived from an EMBL/GenBank/DDBJ whole genome shotgun (WGS) entry which is preliminary data.</text>
</comment>
<evidence type="ECO:0000313" key="2">
    <source>
        <dbReference type="EMBL" id="TNV78501.1"/>
    </source>
</evidence>
<sequence length="355" mass="40893">MYHQQQQDQVKSPVYRANSSHPPPTYADPRVYHPQSSPQSVRPYSQQPQTRHSDTRMQENNSSPQGGAPPLSFQAPTFVAHLDGFRSHIYREEDRIVNMRLLQDRLKKVANQKNMENIYKSAVQTMRDGLIEYMRTCLEELLDAGLSQRYLNQLASRNTTEGTLGEYVCYDQGMVAPTGFKTICMGNPRIDLDNAMAREEEREEQMRLRAEAIALKKAEEERKREEEQALLNKGRRRGRAAAEKITPLQQQPPTEEALPKYSVQDTYMKNSNEALSCFTSTTHKRQLSAPPTQGKKVTPLFIRSGKGLYAPDAFGGQMPERKITVRELRFWLERTQRVMPALRHQIMERLNNLKI</sequence>
<feature type="region of interest" description="Disordered" evidence="1">
    <location>
        <begin position="1"/>
        <end position="73"/>
    </location>
</feature>
<dbReference type="Proteomes" id="UP000785679">
    <property type="component" value="Unassembled WGS sequence"/>
</dbReference>
<dbReference type="AlphaFoldDB" id="A0A8J8T1W0"/>
<protein>
    <submittedName>
        <fullName evidence="2">Uncharacterized protein</fullName>
    </submittedName>
</protein>
<feature type="compositionally biased region" description="Polar residues" evidence="1">
    <location>
        <begin position="34"/>
        <end position="50"/>
    </location>
</feature>
<evidence type="ECO:0000256" key="1">
    <source>
        <dbReference type="SAM" id="MobiDB-lite"/>
    </source>
</evidence>
<dbReference type="EMBL" id="RRYP01010254">
    <property type="protein sequence ID" value="TNV78501.1"/>
    <property type="molecule type" value="Genomic_DNA"/>
</dbReference>
<feature type="compositionally biased region" description="Polar residues" evidence="1">
    <location>
        <begin position="1"/>
        <end position="10"/>
    </location>
</feature>